<dbReference type="CDD" id="cd00054">
    <property type="entry name" value="EGF_CA"/>
    <property type="match status" value="1"/>
</dbReference>
<dbReference type="SMART" id="SM00179">
    <property type="entry name" value="EGF_CA"/>
    <property type="match status" value="2"/>
</dbReference>
<evidence type="ECO:0000313" key="10">
    <source>
        <dbReference type="Proteomes" id="UP000014760"/>
    </source>
</evidence>
<accession>R7VH05</accession>
<dbReference type="Pfam" id="PF00008">
    <property type="entry name" value="EGF"/>
    <property type="match status" value="2"/>
</dbReference>
<organism evidence="8">
    <name type="scientific">Capitella teleta</name>
    <name type="common">Polychaete worm</name>
    <dbReference type="NCBI Taxonomy" id="283909"/>
    <lineage>
        <taxon>Eukaryota</taxon>
        <taxon>Metazoa</taxon>
        <taxon>Spiralia</taxon>
        <taxon>Lophotrochozoa</taxon>
        <taxon>Annelida</taxon>
        <taxon>Polychaeta</taxon>
        <taxon>Sedentaria</taxon>
        <taxon>Scolecida</taxon>
        <taxon>Capitellidae</taxon>
        <taxon>Capitella</taxon>
    </lineage>
</organism>
<dbReference type="HOGENOM" id="CLU_004826_11_3_1"/>
<dbReference type="InterPro" id="IPR001881">
    <property type="entry name" value="EGF-like_Ca-bd_dom"/>
</dbReference>
<evidence type="ECO:0000256" key="6">
    <source>
        <dbReference type="PROSITE-ProRule" id="PRU00076"/>
    </source>
</evidence>
<dbReference type="PROSITE" id="PS00022">
    <property type="entry name" value="EGF_1"/>
    <property type="match status" value="2"/>
</dbReference>
<dbReference type="PROSITE" id="PS01186">
    <property type="entry name" value="EGF_2"/>
    <property type="match status" value="2"/>
</dbReference>
<protein>
    <recommendedName>
        <fullName evidence="7">EGF-like domain-containing protein</fullName>
    </recommendedName>
</protein>
<reference evidence="8 10" key="2">
    <citation type="journal article" date="2013" name="Nature">
        <title>Insights into bilaterian evolution from three spiralian genomes.</title>
        <authorList>
            <person name="Simakov O."/>
            <person name="Marletaz F."/>
            <person name="Cho S.J."/>
            <person name="Edsinger-Gonzales E."/>
            <person name="Havlak P."/>
            <person name="Hellsten U."/>
            <person name="Kuo D.H."/>
            <person name="Larsson T."/>
            <person name="Lv J."/>
            <person name="Arendt D."/>
            <person name="Savage R."/>
            <person name="Osoegawa K."/>
            <person name="de Jong P."/>
            <person name="Grimwood J."/>
            <person name="Chapman J.A."/>
            <person name="Shapiro H."/>
            <person name="Aerts A."/>
            <person name="Otillar R.P."/>
            <person name="Terry A.Y."/>
            <person name="Boore J.L."/>
            <person name="Grigoriev I.V."/>
            <person name="Lindberg D.R."/>
            <person name="Seaver E.C."/>
            <person name="Weisblat D.A."/>
            <person name="Putnam N.H."/>
            <person name="Rokhsar D.S."/>
        </authorList>
    </citation>
    <scope>NUCLEOTIDE SEQUENCE</scope>
    <source>
        <strain evidence="8 10">I ESC-2004</strain>
    </source>
</reference>
<keyword evidence="3" id="KW-0677">Repeat</keyword>
<dbReference type="Gene3D" id="2.10.25.10">
    <property type="entry name" value="Laminin"/>
    <property type="match status" value="2"/>
</dbReference>
<evidence type="ECO:0000256" key="3">
    <source>
        <dbReference type="ARBA" id="ARBA00022737"/>
    </source>
</evidence>
<feature type="non-terminal residue" evidence="8">
    <location>
        <position position="1"/>
    </location>
</feature>
<reference evidence="9" key="3">
    <citation type="submission" date="2015-06" db="UniProtKB">
        <authorList>
            <consortium name="EnsemblMetazoa"/>
        </authorList>
    </citation>
    <scope>IDENTIFICATION</scope>
</reference>
<keyword evidence="1 6" id="KW-0245">EGF-like domain</keyword>
<dbReference type="EnsemblMetazoa" id="CapteT133024">
    <property type="protein sequence ID" value="CapteP133024"/>
    <property type="gene ID" value="CapteG133024"/>
</dbReference>
<dbReference type="GO" id="GO:0005509">
    <property type="term" value="F:calcium ion binding"/>
    <property type="evidence" value="ECO:0007669"/>
    <property type="project" value="InterPro"/>
</dbReference>
<feature type="disulfide bond" evidence="6">
    <location>
        <begin position="58"/>
        <end position="67"/>
    </location>
</feature>
<sequence>CQNGGTCFDHEDIGPLCKCPVGFHGSYCEFTGKVCCTRKPCENGGWCIQEGSGFVCRCRLGYIGDRCQFSE</sequence>
<dbReference type="PROSITE" id="PS50026">
    <property type="entry name" value="EGF_3"/>
    <property type="match status" value="2"/>
</dbReference>
<keyword evidence="2" id="KW-0732">Signal</keyword>
<feature type="domain" description="EGF-like" evidence="7">
    <location>
        <begin position="1"/>
        <end position="29"/>
    </location>
</feature>
<feature type="domain" description="EGF-like" evidence="7">
    <location>
        <begin position="36"/>
        <end position="68"/>
    </location>
</feature>
<dbReference type="SMART" id="SM00181">
    <property type="entry name" value="EGF"/>
    <property type="match status" value="2"/>
</dbReference>
<keyword evidence="10" id="KW-1185">Reference proteome</keyword>
<evidence type="ECO:0000256" key="5">
    <source>
        <dbReference type="ARBA" id="ARBA00023180"/>
    </source>
</evidence>
<evidence type="ECO:0000256" key="2">
    <source>
        <dbReference type="ARBA" id="ARBA00022729"/>
    </source>
</evidence>
<keyword evidence="4 6" id="KW-1015">Disulfide bond</keyword>
<dbReference type="AlphaFoldDB" id="R7VH05"/>
<dbReference type="STRING" id="283909.R7VH05"/>
<dbReference type="SUPFAM" id="SSF57196">
    <property type="entry name" value="EGF/Laminin"/>
    <property type="match status" value="2"/>
</dbReference>
<evidence type="ECO:0000313" key="8">
    <source>
        <dbReference type="EMBL" id="ELU18113.1"/>
    </source>
</evidence>
<dbReference type="InterPro" id="IPR000742">
    <property type="entry name" value="EGF"/>
</dbReference>
<dbReference type="EMBL" id="KB292116">
    <property type="protein sequence ID" value="ELU18113.1"/>
    <property type="molecule type" value="Genomic_DNA"/>
</dbReference>
<reference evidence="10" key="1">
    <citation type="submission" date="2012-12" db="EMBL/GenBank/DDBJ databases">
        <authorList>
            <person name="Hellsten U."/>
            <person name="Grimwood J."/>
            <person name="Chapman J.A."/>
            <person name="Shapiro H."/>
            <person name="Aerts A."/>
            <person name="Otillar R.P."/>
            <person name="Terry A.Y."/>
            <person name="Boore J.L."/>
            <person name="Simakov O."/>
            <person name="Marletaz F."/>
            <person name="Cho S.-J."/>
            <person name="Edsinger-Gonzales E."/>
            <person name="Havlak P."/>
            <person name="Kuo D.-H."/>
            <person name="Larsson T."/>
            <person name="Lv J."/>
            <person name="Arendt D."/>
            <person name="Savage R."/>
            <person name="Osoegawa K."/>
            <person name="de Jong P."/>
            <person name="Lindberg D.R."/>
            <person name="Seaver E.C."/>
            <person name="Weisblat D.A."/>
            <person name="Putnam N.H."/>
            <person name="Grigoriev I.V."/>
            <person name="Rokhsar D.S."/>
        </authorList>
    </citation>
    <scope>NUCLEOTIDE SEQUENCE</scope>
    <source>
        <strain evidence="10">I ESC-2004</strain>
    </source>
</reference>
<dbReference type="FunFam" id="2.10.25.10:FF:000012">
    <property type="entry name" value="Delta-like protein"/>
    <property type="match status" value="1"/>
</dbReference>
<dbReference type="PANTHER" id="PTHR24049">
    <property type="entry name" value="CRUMBS FAMILY MEMBER"/>
    <property type="match status" value="1"/>
</dbReference>
<dbReference type="EMBL" id="AMQN01035186">
    <property type="status" value="NOT_ANNOTATED_CDS"/>
    <property type="molecule type" value="Genomic_DNA"/>
</dbReference>
<name>R7VH05_CAPTE</name>
<feature type="disulfide bond" evidence="6">
    <location>
        <begin position="19"/>
        <end position="28"/>
    </location>
</feature>
<dbReference type="Proteomes" id="UP000014760">
    <property type="component" value="Unassembled WGS sequence"/>
</dbReference>
<evidence type="ECO:0000256" key="1">
    <source>
        <dbReference type="ARBA" id="ARBA00022536"/>
    </source>
</evidence>
<comment type="caution">
    <text evidence="6">Lacks conserved residue(s) required for the propagation of feature annotation.</text>
</comment>
<dbReference type="InterPro" id="IPR051022">
    <property type="entry name" value="Notch_Cell-Fate_Det"/>
</dbReference>
<evidence type="ECO:0000313" key="9">
    <source>
        <dbReference type="EnsemblMetazoa" id="CapteP133024"/>
    </source>
</evidence>
<keyword evidence="5" id="KW-0325">Glycoprotein</keyword>
<evidence type="ECO:0000256" key="4">
    <source>
        <dbReference type="ARBA" id="ARBA00023157"/>
    </source>
</evidence>
<dbReference type="OrthoDB" id="409374at2759"/>
<proteinExistence type="predicted"/>
<gene>
    <name evidence="8" type="ORF">CAPTEDRAFT_133024</name>
</gene>
<evidence type="ECO:0000259" key="7">
    <source>
        <dbReference type="PROSITE" id="PS50026"/>
    </source>
</evidence>